<dbReference type="RefSeq" id="WP_171439727.1">
    <property type="nucleotide sequence ID" value="NZ_JABFNS010000058.1"/>
</dbReference>
<comment type="function">
    <text evidence="12">F(1)F(0) ATP synthase produces ATP from ADP in the presence of a proton or sodium gradient. F-type ATPases consist of two structural domains, F(1) containing the extramembraneous catalytic core and F(0) containing the membrane proton channel, linked together by a central stalk and a peripheral stalk. During catalysis, ATP synthesis in the catalytic domain of F(1) is coupled via a rotary mechanism of the central stalk subunits to proton translocation.</text>
</comment>
<evidence type="ECO:0000256" key="10">
    <source>
        <dbReference type="ARBA" id="ARBA00023136"/>
    </source>
</evidence>
<dbReference type="PRINTS" id="PR00124">
    <property type="entry name" value="ATPASEC"/>
</dbReference>
<dbReference type="GO" id="GO:0008289">
    <property type="term" value="F:lipid binding"/>
    <property type="evidence" value="ECO:0007669"/>
    <property type="project" value="UniProtKB-KW"/>
</dbReference>
<evidence type="ECO:0000259" key="13">
    <source>
        <dbReference type="Pfam" id="PF00137"/>
    </source>
</evidence>
<organism evidence="14 15">
    <name type="scientific">Myxococcus xanthus</name>
    <dbReference type="NCBI Taxonomy" id="34"/>
    <lineage>
        <taxon>Bacteria</taxon>
        <taxon>Pseudomonadati</taxon>
        <taxon>Myxococcota</taxon>
        <taxon>Myxococcia</taxon>
        <taxon>Myxococcales</taxon>
        <taxon>Cystobacterineae</taxon>
        <taxon>Myxococcaceae</taxon>
        <taxon>Myxococcus</taxon>
    </lineage>
</organism>
<keyword evidence="12" id="KW-1003">Cell membrane</keyword>
<dbReference type="InterPro" id="IPR035921">
    <property type="entry name" value="F/V-ATP_Csub_sf"/>
</dbReference>
<dbReference type="Pfam" id="PF00137">
    <property type="entry name" value="ATP-synt_C"/>
    <property type="match status" value="1"/>
</dbReference>
<accession>A0A7Y4IDD2</accession>
<dbReference type="GO" id="GO:0045259">
    <property type="term" value="C:proton-transporting ATP synthase complex"/>
    <property type="evidence" value="ECO:0007669"/>
    <property type="project" value="UniProtKB-KW"/>
</dbReference>
<dbReference type="AlphaFoldDB" id="A0A7Y4IDD2"/>
<evidence type="ECO:0000256" key="12">
    <source>
        <dbReference type="HAMAP-Rule" id="MF_01396"/>
    </source>
</evidence>
<evidence type="ECO:0000256" key="3">
    <source>
        <dbReference type="ARBA" id="ARBA00022448"/>
    </source>
</evidence>
<evidence type="ECO:0000256" key="9">
    <source>
        <dbReference type="ARBA" id="ARBA00023121"/>
    </source>
</evidence>
<keyword evidence="7 12" id="KW-1133">Transmembrane helix</keyword>
<protein>
    <recommendedName>
        <fullName evidence="12">ATP synthase subunit c</fullName>
    </recommendedName>
    <alternativeName>
        <fullName evidence="12">ATP synthase F(0) sector subunit c</fullName>
    </alternativeName>
    <alternativeName>
        <fullName evidence="12">F-type ATPase subunit c</fullName>
        <shortName evidence="12">F-ATPase subunit c</shortName>
    </alternativeName>
    <alternativeName>
        <fullName evidence="12">Lipid-binding protein</fullName>
    </alternativeName>
</protein>
<dbReference type="Gene3D" id="1.20.120.610">
    <property type="entry name" value="lithium bound rotor ring of v- atpase"/>
    <property type="match status" value="1"/>
</dbReference>
<dbReference type="CDD" id="cd18121">
    <property type="entry name" value="ATP-synt_Fo_c"/>
    <property type="match status" value="1"/>
</dbReference>
<evidence type="ECO:0000256" key="5">
    <source>
        <dbReference type="ARBA" id="ARBA00022692"/>
    </source>
</evidence>
<dbReference type="EMBL" id="JABFNT010000006">
    <property type="protein sequence ID" value="NOJ77206.1"/>
    <property type="molecule type" value="Genomic_DNA"/>
</dbReference>
<keyword evidence="6 12" id="KW-0375">Hydrogen ion transport</keyword>
<evidence type="ECO:0000256" key="11">
    <source>
        <dbReference type="ARBA" id="ARBA00023310"/>
    </source>
</evidence>
<comment type="function">
    <text evidence="12">Key component of the F(0) channel; it plays a direct role in translocation across the membrane. A homomeric c-ring of between 10-14 subunits forms the central stalk rotor element with the F(1) delta and epsilon subunits.</text>
</comment>
<sequence length="86" mass="8810">MSEHTILALVSIITAGLTMALGAIGAAFGESRIGAAGMDALARQPDEAGAITRNQFVALAMVESTAIFCLVIALVLLFANPLLPAR</sequence>
<dbReference type="GO" id="GO:0046933">
    <property type="term" value="F:proton-transporting ATP synthase activity, rotational mechanism"/>
    <property type="evidence" value="ECO:0007669"/>
    <property type="project" value="UniProtKB-UniRule"/>
</dbReference>
<dbReference type="InterPro" id="IPR000454">
    <property type="entry name" value="ATP_synth_F0_csu"/>
</dbReference>
<comment type="similarity">
    <text evidence="2 12">Belongs to the ATPase C chain family.</text>
</comment>
<evidence type="ECO:0000256" key="6">
    <source>
        <dbReference type="ARBA" id="ARBA00022781"/>
    </source>
</evidence>
<comment type="subcellular location">
    <subcellularLocation>
        <location evidence="12">Cell membrane</location>
        <topology evidence="12">Multi-pass membrane protein</topology>
    </subcellularLocation>
    <subcellularLocation>
        <location evidence="1">Membrane</location>
        <topology evidence="1">Multi-pass membrane protein</topology>
    </subcellularLocation>
</comment>
<gene>
    <name evidence="12 14" type="primary">atpE</name>
    <name evidence="14" type="ORF">HNV28_02335</name>
</gene>
<keyword evidence="8 12" id="KW-0406">Ion transport</keyword>
<feature type="site" description="Reversibly protonated during proton transport" evidence="12">
    <location>
        <position position="63"/>
    </location>
</feature>
<dbReference type="InterPro" id="IPR020537">
    <property type="entry name" value="ATP_synth_F0_csu_DDCD_BS"/>
</dbReference>
<feature type="transmembrane region" description="Helical" evidence="12">
    <location>
        <begin position="56"/>
        <end position="79"/>
    </location>
</feature>
<feature type="domain" description="V-ATPase proteolipid subunit C-like" evidence="13">
    <location>
        <begin position="13"/>
        <end position="76"/>
    </location>
</feature>
<keyword evidence="11 12" id="KW-0066">ATP synthesis</keyword>
<dbReference type="GO" id="GO:0005886">
    <property type="term" value="C:plasma membrane"/>
    <property type="evidence" value="ECO:0007669"/>
    <property type="project" value="UniProtKB-SubCell"/>
</dbReference>
<evidence type="ECO:0000256" key="4">
    <source>
        <dbReference type="ARBA" id="ARBA00022547"/>
    </source>
</evidence>
<feature type="transmembrane region" description="Helical" evidence="12">
    <location>
        <begin position="6"/>
        <end position="28"/>
    </location>
</feature>
<keyword evidence="3 12" id="KW-0813">Transport</keyword>
<dbReference type="GO" id="GO:0033177">
    <property type="term" value="C:proton-transporting two-sector ATPase complex, proton-transporting domain"/>
    <property type="evidence" value="ECO:0007669"/>
    <property type="project" value="InterPro"/>
</dbReference>
<dbReference type="HAMAP" id="MF_01396">
    <property type="entry name" value="ATP_synth_c_bact"/>
    <property type="match status" value="1"/>
</dbReference>
<proteinExistence type="inferred from homology"/>
<keyword evidence="9 12" id="KW-0446">Lipid-binding</keyword>
<dbReference type="InterPro" id="IPR005953">
    <property type="entry name" value="ATP_synth_csu_bac/chlpt"/>
</dbReference>
<dbReference type="NCBIfam" id="TIGR01260">
    <property type="entry name" value="ATP_synt_c"/>
    <property type="match status" value="1"/>
</dbReference>
<evidence type="ECO:0000256" key="7">
    <source>
        <dbReference type="ARBA" id="ARBA00022989"/>
    </source>
</evidence>
<keyword evidence="5 12" id="KW-0812">Transmembrane</keyword>
<evidence type="ECO:0000313" key="15">
    <source>
        <dbReference type="Proteomes" id="UP000533080"/>
    </source>
</evidence>
<evidence type="ECO:0000313" key="14">
    <source>
        <dbReference type="EMBL" id="NOJ77206.1"/>
    </source>
</evidence>
<evidence type="ECO:0000256" key="1">
    <source>
        <dbReference type="ARBA" id="ARBA00004141"/>
    </source>
</evidence>
<name>A0A7Y4IDD2_MYXXA</name>
<dbReference type="SUPFAM" id="SSF81333">
    <property type="entry name" value="F1F0 ATP synthase subunit C"/>
    <property type="match status" value="1"/>
</dbReference>
<keyword evidence="4 12" id="KW-0138">CF(0)</keyword>
<evidence type="ECO:0000256" key="8">
    <source>
        <dbReference type="ARBA" id="ARBA00023065"/>
    </source>
</evidence>
<dbReference type="InterPro" id="IPR002379">
    <property type="entry name" value="ATPase_proteolipid_c-like_dom"/>
</dbReference>
<dbReference type="PROSITE" id="PS00605">
    <property type="entry name" value="ATPASE_C"/>
    <property type="match status" value="1"/>
</dbReference>
<reference evidence="14 15" key="1">
    <citation type="submission" date="2020-05" db="EMBL/GenBank/DDBJ databases">
        <authorList>
            <person name="Whitworth D."/>
        </authorList>
    </citation>
    <scope>NUCLEOTIDE SEQUENCE [LARGE SCALE GENOMIC DNA]</scope>
    <source>
        <strain evidence="14 15">AM005</strain>
    </source>
</reference>
<dbReference type="Proteomes" id="UP000533080">
    <property type="component" value="Unassembled WGS sequence"/>
</dbReference>
<evidence type="ECO:0000256" key="2">
    <source>
        <dbReference type="ARBA" id="ARBA00006704"/>
    </source>
</evidence>
<comment type="caution">
    <text evidence="14">The sequence shown here is derived from an EMBL/GenBank/DDBJ whole genome shotgun (WGS) entry which is preliminary data.</text>
</comment>
<keyword evidence="10 12" id="KW-0472">Membrane</keyword>